<evidence type="ECO:0000313" key="1">
    <source>
        <dbReference type="EMBL" id="KAL3882249.1"/>
    </source>
</evidence>
<proteinExistence type="predicted"/>
<evidence type="ECO:0008006" key="3">
    <source>
        <dbReference type="Google" id="ProtNLM"/>
    </source>
</evidence>
<dbReference type="PANTHER" id="PTHR13147:SF5">
    <property type="entry name" value="FOUR-JOINTED BOX PROTEIN 1"/>
    <property type="match status" value="1"/>
</dbReference>
<comment type="caution">
    <text evidence="1">The sequence shown here is derived from an EMBL/GenBank/DDBJ whole genome shotgun (WGS) entry which is preliminary data.</text>
</comment>
<sequence>MIWIRFTFGICLGILTYLPVSSLPARSLHDTFGSLRSQRSLQTLEFVWPQSVQWASINRNRGVSEDTATLRSHGSVEERSLQSSYNTRLPDLTSKSTEAQLRFKRKSSHIINEITGKQSESVVYLDSKAKKLVINESGNDTFGEFSQKDQTSIDKAVFFTRNDVNYQDAINIVTNPNKTVDVVTDHSILFDNIFWSTYIEDACPSGFSIEDQEMWKEKARNAKIVKIEEGCGRMQNRLLTFHDSRKACARYRLNVEQIQGDIFSYYLGKLLGMNNIPPSTLQLVNVKSSQWSMVENQIATSQWAEDKPFVLTRWIDGLNPAYIPHEFREQNNKGLQPASDNLKQKTKTELCELLQWSDLIIFDYLTVNLDRVVNNMFNKQWNDQMMNRPAHNLEKSSDGHLVFLDNESGLFHGYRLLDKYSPFHQVLLDSLCVFRKSTIDNIGRLVKSESIGDELQKLFVANEPLFRYIPKLQKKNVKILNERLLDIYRQVQRCYSLYNKK</sequence>
<keyword evidence="2" id="KW-1185">Reference proteome</keyword>
<gene>
    <name evidence="1" type="ORF">ACJMK2_028611</name>
</gene>
<evidence type="ECO:0000313" key="2">
    <source>
        <dbReference type="Proteomes" id="UP001634394"/>
    </source>
</evidence>
<dbReference type="InterPro" id="IPR024868">
    <property type="entry name" value="FJX1/FJ"/>
</dbReference>
<dbReference type="AlphaFoldDB" id="A0ABD3X7M6"/>
<dbReference type="Proteomes" id="UP001634394">
    <property type="component" value="Unassembled WGS sequence"/>
</dbReference>
<protein>
    <recommendedName>
        <fullName evidence="3">Four-jointed</fullName>
    </recommendedName>
</protein>
<organism evidence="1 2">
    <name type="scientific">Sinanodonta woodiana</name>
    <name type="common">Chinese pond mussel</name>
    <name type="synonym">Anodonta woodiana</name>
    <dbReference type="NCBI Taxonomy" id="1069815"/>
    <lineage>
        <taxon>Eukaryota</taxon>
        <taxon>Metazoa</taxon>
        <taxon>Spiralia</taxon>
        <taxon>Lophotrochozoa</taxon>
        <taxon>Mollusca</taxon>
        <taxon>Bivalvia</taxon>
        <taxon>Autobranchia</taxon>
        <taxon>Heteroconchia</taxon>
        <taxon>Palaeoheterodonta</taxon>
        <taxon>Unionida</taxon>
        <taxon>Unionoidea</taxon>
        <taxon>Unionidae</taxon>
        <taxon>Unioninae</taxon>
        <taxon>Sinanodonta</taxon>
    </lineage>
</organism>
<dbReference type="EMBL" id="JBJQND010000003">
    <property type="protein sequence ID" value="KAL3882249.1"/>
    <property type="molecule type" value="Genomic_DNA"/>
</dbReference>
<dbReference type="PRINTS" id="PR02072">
    <property type="entry name" value="4JOINTEDBOX1"/>
</dbReference>
<accession>A0ABD3X7M6</accession>
<reference evidence="1 2" key="1">
    <citation type="submission" date="2024-11" db="EMBL/GenBank/DDBJ databases">
        <title>Chromosome-level genome assembly of the freshwater bivalve Anodonta woodiana.</title>
        <authorList>
            <person name="Chen X."/>
        </authorList>
    </citation>
    <scope>NUCLEOTIDE SEQUENCE [LARGE SCALE GENOMIC DNA]</scope>
    <source>
        <strain evidence="1">MN2024</strain>
        <tissue evidence="1">Gills</tissue>
    </source>
</reference>
<name>A0ABD3X7M6_SINWO</name>
<dbReference type="PANTHER" id="PTHR13147">
    <property type="entry name" value="FOUR-JOINTED BOX PROTEIN 1"/>
    <property type="match status" value="1"/>
</dbReference>